<comment type="caution">
    <text evidence="2">The sequence shown here is derived from an EMBL/GenBank/DDBJ whole genome shotgun (WGS) entry which is preliminary data.</text>
</comment>
<name>A0A0N8PPB0_9BACL</name>
<dbReference type="EMBL" id="LJCO01000045">
    <property type="protein sequence ID" value="KPV43821.1"/>
    <property type="molecule type" value="Genomic_DNA"/>
</dbReference>
<dbReference type="AlphaFoldDB" id="A0A0N8PPB0"/>
<proteinExistence type="predicted"/>
<dbReference type="InterPro" id="IPR025209">
    <property type="entry name" value="DUF4209"/>
</dbReference>
<reference evidence="2 3" key="1">
    <citation type="submission" date="2015-09" db="EMBL/GenBank/DDBJ databases">
        <title>Draft genome sequence of Alicyclobacillus ferrooxydans DSM 22381.</title>
        <authorList>
            <person name="Hemp J."/>
        </authorList>
    </citation>
    <scope>NUCLEOTIDE SEQUENCE [LARGE SCALE GENOMIC DNA]</scope>
    <source>
        <strain evidence="2 3">TC-34</strain>
    </source>
</reference>
<dbReference type="OrthoDB" id="2987658at2"/>
<sequence length="606" mass="70298">MQSLEELIQQVEDQPYFKFPHEIAGQFEEIINVIKEQGDPETLKRIGLEYSLFSLQIKNPLIQPEGERSERFTFSCQLTTGEFWPDPNRFDDEALNYFLTRMRKTKSVFLRARYSDFLFEYGAELPGANRYIYAKELVPSFVTMAQTHTESEHDHDFQGLIDLHRAIEVSLLMRNEELLKQGLTVVSGLLNKYVKNQEYPWLRYISKILRMIERGPFASKYPTELREQCIAALATAAEHFSHDSFPDIAPQFYSELIEWGRLKFFTDDEIRDFQRRIGEVYERHAERQGSFISKAHFYEAAMEHYKQQGFAERIDLMKVKIREAYEALETSDEMKAFKVETQIPGEQLREIQDEFVIDDLEIALEKIIVNSQLFYPKVDVVTEVAQVNQEATPLLSFIHHSAIDDGRKVNQTNTSDDVSRHAFVQQYILDLSLRTSALLVPVFQRLITEKKLGPEDIIRKIESWPLLHRKNAPLVQNGVEKYFNGDYVGCMHILAPQFESTLRRAFQLKGYPTTSLKKGAVQHEETFNAFLERADIQQALGSDFYELINLLMVDQLGFNLRNNVGHGLILIEDCNLSHCTQIIFLFLALRSLDIPDPVLNTDPPVE</sequence>
<dbReference type="Proteomes" id="UP000050482">
    <property type="component" value="Unassembled WGS sequence"/>
</dbReference>
<evidence type="ECO:0000259" key="1">
    <source>
        <dbReference type="Pfam" id="PF13910"/>
    </source>
</evidence>
<evidence type="ECO:0000313" key="3">
    <source>
        <dbReference type="Proteomes" id="UP000050482"/>
    </source>
</evidence>
<gene>
    <name evidence="2" type="ORF">AN477_10635</name>
</gene>
<accession>A0A0N8PPB0</accession>
<feature type="domain" description="DUF4209" evidence="1">
    <location>
        <begin position="499"/>
        <end position="588"/>
    </location>
</feature>
<keyword evidence="3" id="KW-1185">Reference proteome</keyword>
<dbReference type="RefSeq" id="WP_054969136.1">
    <property type="nucleotide sequence ID" value="NZ_LJCO01000045.1"/>
</dbReference>
<dbReference type="Pfam" id="PF13910">
    <property type="entry name" value="DUF4209"/>
    <property type="match status" value="1"/>
</dbReference>
<protein>
    <recommendedName>
        <fullName evidence="1">DUF4209 domain-containing protein</fullName>
    </recommendedName>
</protein>
<evidence type="ECO:0000313" key="2">
    <source>
        <dbReference type="EMBL" id="KPV43821.1"/>
    </source>
</evidence>
<dbReference type="PATRIC" id="fig|471514.4.peg.5192"/>
<organism evidence="2 3">
    <name type="scientific">Alicyclobacillus ferrooxydans</name>
    <dbReference type="NCBI Taxonomy" id="471514"/>
    <lineage>
        <taxon>Bacteria</taxon>
        <taxon>Bacillati</taxon>
        <taxon>Bacillota</taxon>
        <taxon>Bacilli</taxon>
        <taxon>Bacillales</taxon>
        <taxon>Alicyclobacillaceae</taxon>
        <taxon>Alicyclobacillus</taxon>
    </lineage>
</organism>